<organism evidence="2 3">
    <name type="scientific">Ascobolus immersus RN42</name>
    <dbReference type="NCBI Taxonomy" id="1160509"/>
    <lineage>
        <taxon>Eukaryota</taxon>
        <taxon>Fungi</taxon>
        <taxon>Dikarya</taxon>
        <taxon>Ascomycota</taxon>
        <taxon>Pezizomycotina</taxon>
        <taxon>Pezizomycetes</taxon>
        <taxon>Pezizales</taxon>
        <taxon>Ascobolaceae</taxon>
        <taxon>Ascobolus</taxon>
    </lineage>
</organism>
<gene>
    <name evidence="2" type="ORF">BJ508DRAFT_138264</name>
</gene>
<evidence type="ECO:0000256" key="1">
    <source>
        <dbReference type="SAM" id="Coils"/>
    </source>
</evidence>
<evidence type="ECO:0000313" key="2">
    <source>
        <dbReference type="EMBL" id="RPA79784.1"/>
    </source>
</evidence>
<dbReference type="OrthoDB" id="5363319at2759"/>
<dbReference type="Proteomes" id="UP000275078">
    <property type="component" value="Unassembled WGS sequence"/>
</dbReference>
<feature type="coiled-coil region" evidence="1">
    <location>
        <begin position="68"/>
        <end position="109"/>
    </location>
</feature>
<dbReference type="AlphaFoldDB" id="A0A3N4IDG6"/>
<evidence type="ECO:0000313" key="3">
    <source>
        <dbReference type="Proteomes" id="UP000275078"/>
    </source>
</evidence>
<sequence length="153" mass="17279">MPQEVALEIANYIRSAVFVPLSNNLSILRESCTGSMVTQKEVLRDVQLQISTVIEPTAAELVPVAMELKDVYQQIDLLEKLVNKVQESIKAMEKKVEKTEQAVRREERALDEGKPIGLWEGQSRYSDGAQKFRAADWVRGGKLRDPLQEAQQP</sequence>
<name>A0A3N4IDG6_ASCIM</name>
<protein>
    <submittedName>
        <fullName evidence="2">Uncharacterized protein</fullName>
    </submittedName>
</protein>
<dbReference type="EMBL" id="ML119695">
    <property type="protein sequence ID" value="RPA79784.1"/>
    <property type="molecule type" value="Genomic_DNA"/>
</dbReference>
<accession>A0A3N4IDG6</accession>
<reference evidence="2 3" key="1">
    <citation type="journal article" date="2018" name="Nat. Ecol. Evol.">
        <title>Pezizomycetes genomes reveal the molecular basis of ectomycorrhizal truffle lifestyle.</title>
        <authorList>
            <person name="Murat C."/>
            <person name="Payen T."/>
            <person name="Noel B."/>
            <person name="Kuo A."/>
            <person name="Morin E."/>
            <person name="Chen J."/>
            <person name="Kohler A."/>
            <person name="Krizsan K."/>
            <person name="Balestrini R."/>
            <person name="Da Silva C."/>
            <person name="Montanini B."/>
            <person name="Hainaut M."/>
            <person name="Levati E."/>
            <person name="Barry K.W."/>
            <person name="Belfiori B."/>
            <person name="Cichocki N."/>
            <person name="Clum A."/>
            <person name="Dockter R.B."/>
            <person name="Fauchery L."/>
            <person name="Guy J."/>
            <person name="Iotti M."/>
            <person name="Le Tacon F."/>
            <person name="Lindquist E.A."/>
            <person name="Lipzen A."/>
            <person name="Malagnac F."/>
            <person name="Mello A."/>
            <person name="Molinier V."/>
            <person name="Miyauchi S."/>
            <person name="Poulain J."/>
            <person name="Riccioni C."/>
            <person name="Rubini A."/>
            <person name="Sitrit Y."/>
            <person name="Splivallo R."/>
            <person name="Traeger S."/>
            <person name="Wang M."/>
            <person name="Zifcakova L."/>
            <person name="Wipf D."/>
            <person name="Zambonelli A."/>
            <person name="Paolocci F."/>
            <person name="Nowrousian M."/>
            <person name="Ottonello S."/>
            <person name="Baldrian P."/>
            <person name="Spatafora J.W."/>
            <person name="Henrissat B."/>
            <person name="Nagy L.G."/>
            <person name="Aury J.M."/>
            <person name="Wincker P."/>
            <person name="Grigoriev I.V."/>
            <person name="Bonfante P."/>
            <person name="Martin F.M."/>
        </authorList>
    </citation>
    <scope>NUCLEOTIDE SEQUENCE [LARGE SCALE GENOMIC DNA]</scope>
    <source>
        <strain evidence="2 3">RN42</strain>
    </source>
</reference>
<proteinExistence type="predicted"/>
<keyword evidence="1" id="KW-0175">Coiled coil</keyword>
<keyword evidence="3" id="KW-1185">Reference proteome</keyword>